<protein>
    <submittedName>
        <fullName evidence="1">Uncharacterized protein</fullName>
    </submittedName>
</protein>
<dbReference type="EMBL" id="CM037159">
    <property type="protein sequence ID" value="KAH7865419.1"/>
    <property type="molecule type" value="Genomic_DNA"/>
</dbReference>
<reference evidence="1 2" key="1">
    <citation type="journal article" date="2021" name="Hortic Res">
        <title>High-quality reference genome and annotation aids understanding of berry development for evergreen blueberry (Vaccinium darrowii).</title>
        <authorList>
            <person name="Yu J."/>
            <person name="Hulse-Kemp A.M."/>
            <person name="Babiker E."/>
            <person name="Staton M."/>
        </authorList>
    </citation>
    <scope>NUCLEOTIDE SEQUENCE [LARGE SCALE GENOMIC DNA]</scope>
    <source>
        <strain evidence="2">cv. NJ 8807/NJ 8810</strain>
        <tissue evidence="1">Young leaf</tissue>
    </source>
</reference>
<dbReference type="Proteomes" id="UP000828048">
    <property type="component" value="Chromosome 9"/>
</dbReference>
<sequence length="156" mass="18131">MCRWILDENRDSFYEDILDFNGKVYAVDDRGRCITLETLDLSLNVTEVASPLNVEYKRSFRKKYLVESSGELLLLDQYLNAYSNEIDHDTVSGVVYARKEGAVFEVPVYFVVYKLDTSEGKWVCIEDLQDRVILVSPDCNCSISVNDFFDRQRRDI</sequence>
<evidence type="ECO:0000313" key="2">
    <source>
        <dbReference type="Proteomes" id="UP000828048"/>
    </source>
</evidence>
<accession>A0ACB7ZIX7</accession>
<gene>
    <name evidence="1" type="ORF">Vadar_006437</name>
</gene>
<proteinExistence type="predicted"/>
<organism evidence="1 2">
    <name type="scientific">Vaccinium darrowii</name>
    <dbReference type="NCBI Taxonomy" id="229202"/>
    <lineage>
        <taxon>Eukaryota</taxon>
        <taxon>Viridiplantae</taxon>
        <taxon>Streptophyta</taxon>
        <taxon>Embryophyta</taxon>
        <taxon>Tracheophyta</taxon>
        <taxon>Spermatophyta</taxon>
        <taxon>Magnoliopsida</taxon>
        <taxon>eudicotyledons</taxon>
        <taxon>Gunneridae</taxon>
        <taxon>Pentapetalae</taxon>
        <taxon>asterids</taxon>
        <taxon>Ericales</taxon>
        <taxon>Ericaceae</taxon>
        <taxon>Vaccinioideae</taxon>
        <taxon>Vaccinieae</taxon>
        <taxon>Vaccinium</taxon>
    </lineage>
</organism>
<name>A0ACB7ZIX7_9ERIC</name>
<evidence type="ECO:0000313" key="1">
    <source>
        <dbReference type="EMBL" id="KAH7865419.1"/>
    </source>
</evidence>
<comment type="caution">
    <text evidence="1">The sequence shown here is derived from an EMBL/GenBank/DDBJ whole genome shotgun (WGS) entry which is preliminary data.</text>
</comment>
<keyword evidence="2" id="KW-1185">Reference proteome</keyword>